<protein>
    <submittedName>
        <fullName evidence="2">Uncharacterized protein</fullName>
    </submittedName>
</protein>
<feature type="compositionally biased region" description="Acidic residues" evidence="1">
    <location>
        <begin position="98"/>
        <end position="112"/>
    </location>
</feature>
<evidence type="ECO:0000256" key="1">
    <source>
        <dbReference type="SAM" id="MobiDB-lite"/>
    </source>
</evidence>
<sequence>MDDLQLTKKAEAYIAAASQNAQPEIGRFDGALYLIMADNDRRAIATSIERLIDMLDAMSPDPDLEDGADDEPSLGWGYRGGQSFPSGIAPNLPPGDSYDLELDNSDDEDAGDSEPTMGAIERHPTSRESPWGRCGELTVMRYGSNSQEDWAGSRATAPGRDECEAENEHGGDVLDEPHDRQADEPSLGWTNHIDQRVCMKVDETAWIEDGEQDGGDMRELDDEREQDATDYDFPGFISGGQGL</sequence>
<organism evidence="2 3">
    <name type="scientific">Mesorhizobium qingshengii</name>
    <dbReference type="NCBI Taxonomy" id="1165689"/>
    <lineage>
        <taxon>Bacteria</taxon>
        <taxon>Pseudomonadati</taxon>
        <taxon>Pseudomonadota</taxon>
        <taxon>Alphaproteobacteria</taxon>
        <taxon>Hyphomicrobiales</taxon>
        <taxon>Phyllobacteriaceae</taxon>
        <taxon>Mesorhizobium</taxon>
    </lineage>
</organism>
<dbReference type="RefSeq" id="WP_208604569.1">
    <property type="nucleotide sequence ID" value="NZ_FMXM01000002.1"/>
</dbReference>
<feature type="region of interest" description="Disordered" evidence="1">
    <location>
        <begin position="61"/>
        <end position="132"/>
    </location>
</feature>
<dbReference type="Proteomes" id="UP000198588">
    <property type="component" value="Unassembled WGS sequence"/>
</dbReference>
<dbReference type="AlphaFoldDB" id="A0A1G5V3J6"/>
<proteinExistence type="predicted"/>
<evidence type="ECO:0000313" key="2">
    <source>
        <dbReference type="EMBL" id="SDA40432.1"/>
    </source>
</evidence>
<feature type="region of interest" description="Disordered" evidence="1">
    <location>
        <begin position="204"/>
        <end position="243"/>
    </location>
</feature>
<accession>A0A1G5V3J6</accession>
<name>A0A1G5V3J6_9HYPH</name>
<feature type="region of interest" description="Disordered" evidence="1">
    <location>
        <begin position="145"/>
        <end position="189"/>
    </location>
</feature>
<feature type="compositionally biased region" description="Acidic residues" evidence="1">
    <location>
        <begin position="62"/>
        <end position="72"/>
    </location>
</feature>
<reference evidence="2 3" key="1">
    <citation type="submission" date="2016-10" db="EMBL/GenBank/DDBJ databases">
        <authorList>
            <person name="de Groot N.N."/>
        </authorList>
    </citation>
    <scope>NUCLEOTIDE SEQUENCE [LARGE SCALE GENOMIC DNA]</scope>
    <source>
        <strain evidence="2 3">CGMCC 1.12097</strain>
    </source>
</reference>
<feature type="compositionally biased region" description="Acidic residues" evidence="1">
    <location>
        <begin position="205"/>
        <end position="230"/>
    </location>
</feature>
<feature type="compositionally biased region" description="Basic and acidic residues" evidence="1">
    <location>
        <begin position="159"/>
        <end position="183"/>
    </location>
</feature>
<dbReference type="EMBL" id="FMXM01000002">
    <property type="protein sequence ID" value="SDA40432.1"/>
    <property type="molecule type" value="Genomic_DNA"/>
</dbReference>
<evidence type="ECO:0000313" key="3">
    <source>
        <dbReference type="Proteomes" id="UP000198588"/>
    </source>
</evidence>
<gene>
    <name evidence="2" type="ORF">SAMN02927914_00238</name>
</gene>